<organism evidence="6 7">
    <name type="scientific">Oceanobacillus piezotolerans</name>
    <dbReference type="NCBI Taxonomy" id="2448030"/>
    <lineage>
        <taxon>Bacteria</taxon>
        <taxon>Bacillati</taxon>
        <taxon>Bacillota</taxon>
        <taxon>Bacilli</taxon>
        <taxon>Bacillales</taxon>
        <taxon>Bacillaceae</taxon>
        <taxon>Oceanobacillus</taxon>
    </lineage>
</organism>
<dbReference type="InterPro" id="IPR006148">
    <property type="entry name" value="Glc/Gal-6P_isomerase"/>
</dbReference>
<keyword evidence="3 4" id="KW-0119">Carbohydrate metabolism</keyword>
<evidence type="ECO:0000256" key="3">
    <source>
        <dbReference type="ARBA" id="ARBA00023277"/>
    </source>
</evidence>
<dbReference type="UniPathway" id="UPA00629">
    <property type="reaction ID" value="UER00684"/>
</dbReference>
<evidence type="ECO:0000256" key="2">
    <source>
        <dbReference type="ARBA" id="ARBA00022801"/>
    </source>
</evidence>
<dbReference type="FunFam" id="3.40.50.1360:FF:000003">
    <property type="entry name" value="Glucosamine-6-phosphate deaminase"/>
    <property type="match status" value="1"/>
</dbReference>
<dbReference type="InterPro" id="IPR018321">
    <property type="entry name" value="Glucosamine6P_isomerase_CS"/>
</dbReference>
<comment type="caution">
    <text evidence="6">The sequence shown here is derived from an EMBL/GenBank/DDBJ whole genome shotgun (WGS) entry which is preliminary data.</text>
</comment>
<protein>
    <recommendedName>
        <fullName evidence="4">Glucosamine-6-phosphate deaminase</fullName>
        <ecNumber evidence="4">3.5.99.6</ecNumber>
    </recommendedName>
    <alternativeName>
        <fullName evidence="4">GlcN6P deaminase</fullName>
        <shortName evidence="4">GNPDA</shortName>
    </alternativeName>
    <alternativeName>
        <fullName evidence="4">Glucosamine-6-phosphate isomerase</fullName>
    </alternativeName>
</protein>
<evidence type="ECO:0000259" key="5">
    <source>
        <dbReference type="Pfam" id="PF01182"/>
    </source>
</evidence>
<feature type="domain" description="Glucosamine/galactosamine-6-phosphate isomerase" evidence="5">
    <location>
        <begin position="11"/>
        <end position="227"/>
    </location>
</feature>
<dbReference type="Proteomes" id="UP000270219">
    <property type="component" value="Unassembled WGS sequence"/>
</dbReference>
<evidence type="ECO:0000256" key="4">
    <source>
        <dbReference type="HAMAP-Rule" id="MF_01241"/>
    </source>
</evidence>
<keyword evidence="7" id="KW-1185">Reference proteome</keyword>
<dbReference type="HAMAP" id="MF_01241">
    <property type="entry name" value="GlcN6P_deamin"/>
    <property type="match status" value="1"/>
</dbReference>
<dbReference type="InterPro" id="IPR037171">
    <property type="entry name" value="NagB/RpiA_transferase-like"/>
</dbReference>
<dbReference type="NCBIfam" id="TIGR00502">
    <property type="entry name" value="nagB"/>
    <property type="match status" value="1"/>
</dbReference>
<dbReference type="EC" id="3.5.99.6" evidence="4"/>
<keyword evidence="2 4" id="KW-0378">Hydrolase</keyword>
<evidence type="ECO:0000313" key="7">
    <source>
        <dbReference type="Proteomes" id="UP000270219"/>
    </source>
</evidence>
<feature type="active site" description="Proton acceptor; for enolization step" evidence="4">
    <location>
        <position position="68"/>
    </location>
</feature>
<dbReference type="GO" id="GO:0006046">
    <property type="term" value="P:N-acetylglucosamine catabolic process"/>
    <property type="evidence" value="ECO:0007669"/>
    <property type="project" value="UniProtKB-UniRule"/>
</dbReference>
<dbReference type="GO" id="GO:0019262">
    <property type="term" value="P:N-acetylneuraminate catabolic process"/>
    <property type="evidence" value="ECO:0007669"/>
    <property type="project" value="UniProtKB-UniRule"/>
</dbReference>
<dbReference type="OrthoDB" id="9791139at2"/>
<comment type="catalytic activity">
    <reaction evidence="1 4">
        <text>alpha-D-glucosamine 6-phosphate + H2O = beta-D-fructose 6-phosphate + NH4(+)</text>
        <dbReference type="Rhea" id="RHEA:12172"/>
        <dbReference type="ChEBI" id="CHEBI:15377"/>
        <dbReference type="ChEBI" id="CHEBI:28938"/>
        <dbReference type="ChEBI" id="CHEBI:57634"/>
        <dbReference type="ChEBI" id="CHEBI:75989"/>
        <dbReference type="EC" id="3.5.99.6"/>
    </reaction>
</comment>
<name>A0A498D6K6_9BACI</name>
<dbReference type="PROSITE" id="PS01161">
    <property type="entry name" value="GLC_GALNAC_ISOMERASE"/>
    <property type="match status" value="1"/>
</dbReference>
<comment type="caution">
    <text evidence="4">Lacks conserved residue(s) required for the propagation of feature annotation.</text>
</comment>
<feature type="active site" description="For ring-opening step" evidence="4">
    <location>
        <position position="137"/>
    </location>
</feature>
<comment type="pathway">
    <text evidence="4">Amino-sugar metabolism; N-acetylneuraminate degradation; D-fructose 6-phosphate from N-acetylneuraminate: step 5/5.</text>
</comment>
<dbReference type="InterPro" id="IPR004547">
    <property type="entry name" value="Glucosamine6P_isomerase"/>
</dbReference>
<dbReference type="AlphaFoldDB" id="A0A498D6K6"/>
<dbReference type="EMBL" id="RCHR01000009">
    <property type="protein sequence ID" value="RLL41132.1"/>
    <property type="molecule type" value="Genomic_DNA"/>
</dbReference>
<reference evidence="6 7" key="1">
    <citation type="submission" date="2018-10" db="EMBL/GenBank/DDBJ databases">
        <title>Oceanobacillus sp. YLB-02 draft genome.</title>
        <authorList>
            <person name="Yu L."/>
        </authorList>
    </citation>
    <scope>NUCLEOTIDE SEQUENCE [LARGE SCALE GENOMIC DNA]</scope>
    <source>
        <strain evidence="6 7">YLB-02</strain>
    </source>
</reference>
<dbReference type="PANTHER" id="PTHR11280:SF5">
    <property type="entry name" value="GLUCOSAMINE-6-PHOSPHATE ISOMERASE"/>
    <property type="match status" value="1"/>
</dbReference>
<dbReference type="GO" id="GO:0004342">
    <property type="term" value="F:glucosamine-6-phosphate deaminase activity"/>
    <property type="evidence" value="ECO:0007669"/>
    <property type="project" value="UniProtKB-UniRule"/>
</dbReference>
<dbReference type="PANTHER" id="PTHR11280">
    <property type="entry name" value="GLUCOSAMINE-6-PHOSPHATE ISOMERASE"/>
    <property type="match status" value="1"/>
</dbReference>
<sequence length="245" mass="26898">MMEIIKVKDYDAMSEKACEFLAERINRLENPVLGLATGSTPEGLYKRLIEKYNNKEVSFKQVKSFNLDEYVGLEKDDPNSYYFFMKDKLFDHVDISLENVRVPNGVAPDLNQECEAHDEAIKAAGGIDVQLLGIGGNGHIGFNEPGTPFTSKTQVVDLEESTIQANSRFFNSIEEVPTQAISMGIDTIMSSKEILLLVSGENKADALNKLINGEVTEELPASVLQNHPNVTIIADEAALSVASGK</sequence>
<dbReference type="GO" id="GO:0042802">
    <property type="term" value="F:identical protein binding"/>
    <property type="evidence" value="ECO:0007669"/>
    <property type="project" value="TreeGrafter"/>
</dbReference>
<comment type="function">
    <text evidence="4">Catalyzes the reversible isomerization-deamination of glucosamine 6-phosphate (GlcN6P) to form fructose 6-phosphate (Fru6P) and ammonium ion.</text>
</comment>
<dbReference type="Gene3D" id="3.40.50.1360">
    <property type="match status" value="1"/>
</dbReference>
<evidence type="ECO:0000313" key="6">
    <source>
        <dbReference type="EMBL" id="RLL41132.1"/>
    </source>
</evidence>
<dbReference type="GO" id="GO:0006043">
    <property type="term" value="P:glucosamine catabolic process"/>
    <property type="evidence" value="ECO:0007669"/>
    <property type="project" value="TreeGrafter"/>
</dbReference>
<evidence type="ECO:0000256" key="1">
    <source>
        <dbReference type="ARBA" id="ARBA00000644"/>
    </source>
</evidence>
<dbReference type="GO" id="GO:0005975">
    <property type="term" value="P:carbohydrate metabolic process"/>
    <property type="evidence" value="ECO:0007669"/>
    <property type="project" value="InterPro"/>
</dbReference>
<gene>
    <name evidence="4 6" type="primary">nagB</name>
    <name evidence="6" type="ORF">D8M04_17985</name>
</gene>
<dbReference type="Pfam" id="PF01182">
    <property type="entry name" value="Glucosamine_iso"/>
    <property type="match status" value="1"/>
</dbReference>
<feature type="active site" description="For ring-opening step" evidence="4">
    <location>
        <position position="144"/>
    </location>
</feature>
<comment type="similarity">
    <text evidence="4">Belongs to the glucosamine/galactosamine-6-phosphate isomerase family. NagB subfamily.</text>
</comment>
<proteinExistence type="inferred from homology"/>
<accession>A0A498D6K6</accession>
<dbReference type="CDD" id="cd01399">
    <property type="entry name" value="GlcN6P_deaminase"/>
    <property type="match status" value="1"/>
</dbReference>
<feature type="active site" description="Proton acceptor; for ring-opening step" evidence="4">
    <location>
        <position position="139"/>
    </location>
</feature>
<dbReference type="SUPFAM" id="SSF100950">
    <property type="entry name" value="NagB/RpiA/CoA transferase-like"/>
    <property type="match status" value="1"/>
</dbReference>
<dbReference type="GO" id="GO:0005737">
    <property type="term" value="C:cytoplasm"/>
    <property type="evidence" value="ECO:0007669"/>
    <property type="project" value="TreeGrafter"/>
</dbReference>